<dbReference type="InterPro" id="IPR048126">
    <property type="entry name" value="Toxin_VasX"/>
</dbReference>
<evidence type="ECO:0000313" key="3">
    <source>
        <dbReference type="EMBL" id="HAT1584273.1"/>
    </source>
</evidence>
<comment type="caution">
    <text evidence="3">The sequence shown here is derived from an EMBL/GenBank/DDBJ whole genome shotgun (WGS) entry which is preliminary data.</text>
</comment>
<organism evidence="3">
    <name type="scientific">Citrobacter farmeri</name>
    <dbReference type="NCBI Taxonomy" id="67824"/>
    <lineage>
        <taxon>Bacteria</taxon>
        <taxon>Pseudomonadati</taxon>
        <taxon>Pseudomonadota</taxon>
        <taxon>Gammaproteobacteria</taxon>
        <taxon>Enterobacterales</taxon>
        <taxon>Enterobacteriaceae</taxon>
        <taxon>Citrobacter</taxon>
    </lineage>
</organism>
<sequence>MSTQKGCKFCLRYGLPVLPVRPAVAGLEDNLPTLPSSIKTPATAKGETVWTGRLLREGYLYIWSESGNRWFSYFATSEGYYYPLPSSGEVPPDIASGKTKPCITHPEELATASLVTLPVKPAGIKNGLFWLSWSEVEWTNAVRKKHENAGYRSKFMQRFDMDAWINSGNAEQVIAISALSNTVAEYSSKAAASKVKEWSPAPWKTAKPMEGLNLIQAADKLYSGKGAMILLQDPVAVAQDISWLANHRLNTRFYDNPHYARELALTAAVQGLKESVCAQFEREIVFNNEVEELNSEIGYYDHNGMFIPGSPVLGKATHERNVQLLSQRIEAKWMSEYGRYYDKAKEKAFTDTFNAAIRNYDDTVIVPMMKMYTACLDGTILGDYFAHNFDTTDTGSGIFYVQSVTDCIDGFQDKLLVSKQYQEKLAGSCLDKNNILARAAVFNNDLFAEKINSSTHVSMDMIAVPWDRTLDGFKDIFDQKIGAAQLVLEKYQNALNSAVYSLIEKTINSRPVDALVSFAVVANKQVNIITLTADRKHFVTPVVEEMARVFGISGRRGLDQLRHYVDIEVRHLEASRMTMTGQQTTRFAVLADIQAVNEVSNTTGKAGAMAMAKTLRSAEEVKAAIFPNTFHSKLAQLKGSSPATVSASTVKAIPFAGSVLSGVFQIFALVHGGLPKEFNVEATSRFTASVFMAAGSVADSVERLLTNFKRIRWNAQIRVAMGGNFQRWMMRGIRFVKWFGGAVGLVGVIYDGINAYEEFKKGHIDIGIAYIFSAAGGLILTAAVIFSIVLSPFWIVVAVALMLGSAIYLALNIKNDIQLWLMSCLWRKIPVGEKTIPDIWPTSRIEMEQLGNALQSGA</sequence>
<accession>A0A8H9NRV4</accession>
<proteinExistence type="predicted"/>
<evidence type="ECO:0000256" key="1">
    <source>
        <dbReference type="SAM" id="Phobius"/>
    </source>
</evidence>
<keyword evidence="1" id="KW-0472">Membrane</keyword>
<dbReference type="AlphaFoldDB" id="A0A8H9NRV4"/>
<dbReference type="Pfam" id="PF20249">
    <property type="entry name" value="VasX_N"/>
    <property type="match status" value="1"/>
</dbReference>
<dbReference type="NCBIfam" id="NF041559">
    <property type="entry name" value="BTH_I2691_fam"/>
    <property type="match status" value="1"/>
</dbReference>
<feature type="transmembrane region" description="Helical" evidence="1">
    <location>
        <begin position="768"/>
        <end position="788"/>
    </location>
</feature>
<keyword evidence="1" id="KW-1133">Transmembrane helix</keyword>
<dbReference type="Proteomes" id="UP000864563">
    <property type="component" value="Unassembled WGS sequence"/>
</dbReference>
<keyword evidence="1" id="KW-0812">Transmembrane</keyword>
<feature type="domain" description="Toxin VasX N-terminal region" evidence="2">
    <location>
        <begin position="7"/>
        <end position="165"/>
    </location>
</feature>
<protein>
    <recommendedName>
        <fullName evidence="2">Toxin VasX N-terminal region domain-containing protein</fullName>
    </recommendedName>
</protein>
<feature type="transmembrane region" description="Helical" evidence="1">
    <location>
        <begin position="794"/>
        <end position="813"/>
    </location>
</feature>
<dbReference type="RefSeq" id="WP_174349251.1">
    <property type="nucleotide sequence ID" value="NZ_JAAMQE010000001.1"/>
</dbReference>
<dbReference type="CDD" id="cd20707">
    <property type="entry name" value="MIX_III"/>
    <property type="match status" value="1"/>
</dbReference>
<gene>
    <name evidence="3" type="ORF">I8Y00_000571</name>
</gene>
<reference evidence="3" key="1">
    <citation type="journal article" date="2018" name="Genome Biol.">
        <title>SKESA: strategic k-mer extension for scrupulous assemblies.</title>
        <authorList>
            <person name="Souvorov A."/>
            <person name="Agarwala R."/>
            <person name="Lipman D.J."/>
        </authorList>
    </citation>
    <scope>NUCLEOTIDE SEQUENCE</scope>
    <source>
        <strain evidence="3">YDC697-2</strain>
    </source>
</reference>
<dbReference type="InterPro" id="IPR046864">
    <property type="entry name" value="VasX_N"/>
</dbReference>
<dbReference type="EMBL" id="DACSDU010000002">
    <property type="protein sequence ID" value="HAT1584273.1"/>
    <property type="molecule type" value="Genomic_DNA"/>
</dbReference>
<evidence type="ECO:0000259" key="2">
    <source>
        <dbReference type="Pfam" id="PF20249"/>
    </source>
</evidence>
<reference evidence="3" key="2">
    <citation type="submission" date="2020-11" db="EMBL/GenBank/DDBJ databases">
        <authorList>
            <consortium name="NCBI Pathogen Detection Project"/>
        </authorList>
    </citation>
    <scope>NUCLEOTIDE SEQUENCE</scope>
    <source>
        <strain evidence="3">YDC697-2</strain>
    </source>
</reference>
<name>A0A8H9NRV4_9ENTR</name>
<feature type="transmembrane region" description="Helical" evidence="1">
    <location>
        <begin position="735"/>
        <end position="756"/>
    </location>
</feature>